<sequence length="70" mass="7724">MDHGSGRMVALSERSSRSKRGFTYPTLPHRPCMALTTENAQSRTNASHLTPYIDNSARLLVLFGQSSEVS</sequence>
<evidence type="ECO:0000313" key="3">
    <source>
        <dbReference type="Proteomes" id="UP000827092"/>
    </source>
</evidence>
<comment type="caution">
    <text evidence="2">The sequence shown here is derived from an EMBL/GenBank/DDBJ whole genome shotgun (WGS) entry which is preliminary data.</text>
</comment>
<evidence type="ECO:0000313" key="2">
    <source>
        <dbReference type="EMBL" id="KAG8192573.1"/>
    </source>
</evidence>
<proteinExistence type="predicted"/>
<dbReference type="EMBL" id="JAFNEN010000138">
    <property type="protein sequence ID" value="KAG8192573.1"/>
    <property type="molecule type" value="Genomic_DNA"/>
</dbReference>
<protein>
    <submittedName>
        <fullName evidence="2">Uncharacterized protein</fullName>
    </submittedName>
</protein>
<feature type="region of interest" description="Disordered" evidence="1">
    <location>
        <begin position="1"/>
        <end position="27"/>
    </location>
</feature>
<accession>A0AAV6VA18</accession>
<keyword evidence="3" id="KW-1185">Reference proteome</keyword>
<dbReference type="AlphaFoldDB" id="A0AAV6VA18"/>
<gene>
    <name evidence="2" type="ORF">JTE90_015207</name>
</gene>
<evidence type="ECO:0000256" key="1">
    <source>
        <dbReference type="SAM" id="MobiDB-lite"/>
    </source>
</evidence>
<dbReference type="Proteomes" id="UP000827092">
    <property type="component" value="Unassembled WGS sequence"/>
</dbReference>
<name>A0AAV6VA18_9ARAC</name>
<organism evidence="2 3">
    <name type="scientific">Oedothorax gibbosus</name>
    <dbReference type="NCBI Taxonomy" id="931172"/>
    <lineage>
        <taxon>Eukaryota</taxon>
        <taxon>Metazoa</taxon>
        <taxon>Ecdysozoa</taxon>
        <taxon>Arthropoda</taxon>
        <taxon>Chelicerata</taxon>
        <taxon>Arachnida</taxon>
        <taxon>Araneae</taxon>
        <taxon>Araneomorphae</taxon>
        <taxon>Entelegynae</taxon>
        <taxon>Araneoidea</taxon>
        <taxon>Linyphiidae</taxon>
        <taxon>Erigoninae</taxon>
        <taxon>Oedothorax</taxon>
    </lineage>
</organism>
<reference evidence="2 3" key="1">
    <citation type="journal article" date="2022" name="Nat. Ecol. Evol.">
        <title>A masculinizing supergene underlies an exaggerated male reproductive morph in a spider.</title>
        <authorList>
            <person name="Hendrickx F."/>
            <person name="De Corte Z."/>
            <person name="Sonet G."/>
            <person name="Van Belleghem S.M."/>
            <person name="Kostlbacher S."/>
            <person name="Vangestel C."/>
        </authorList>
    </citation>
    <scope>NUCLEOTIDE SEQUENCE [LARGE SCALE GENOMIC DNA]</scope>
    <source>
        <strain evidence="2">W744_W776</strain>
    </source>
</reference>